<reference evidence="1 2" key="1">
    <citation type="submission" date="2016-06" db="EMBL/GenBank/DDBJ databases">
        <title>The Draft Genome Sequence and Annotation of the Desert Woodrat Neotoma lepida.</title>
        <authorList>
            <person name="Campbell M."/>
            <person name="Oakeson K.F."/>
            <person name="Yandell M."/>
            <person name="Halpert J.R."/>
            <person name="Dearing D."/>
        </authorList>
    </citation>
    <scope>NUCLEOTIDE SEQUENCE [LARGE SCALE GENOMIC DNA]</scope>
    <source>
        <strain evidence="1">417</strain>
        <tissue evidence="1">Liver</tissue>
    </source>
</reference>
<organism evidence="1 2">
    <name type="scientific">Neotoma lepida</name>
    <name type="common">Desert woodrat</name>
    <dbReference type="NCBI Taxonomy" id="56216"/>
    <lineage>
        <taxon>Eukaryota</taxon>
        <taxon>Metazoa</taxon>
        <taxon>Chordata</taxon>
        <taxon>Craniata</taxon>
        <taxon>Vertebrata</taxon>
        <taxon>Euteleostomi</taxon>
        <taxon>Mammalia</taxon>
        <taxon>Eutheria</taxon>
        <taxon>Euarchontoglires</taxon>
        <taxon>Glires</taxon>
        <taxon>Rodentia</taxon>
        <taxon>Myomorpha</taxon>
        <taxon>Muroidea</taxon>
        <taxon>Cricetidae</taxon>
        <taxon>Neotominae</taxon>
        <taxon>Neotoma</taxon>
    </lineage>
</organism>
<gene>
    <name evidence="1" type="ORF">A6R68_11793</name>
</gene>
<keyword evidence="2" id="KW-1185">Reference proteome</keyword>
<dbReference type="EMBL" id="LZPO01117641">
    <property type="protein sequence ID" value="OBS57082.1"/>
    <property type="molecule type" value="Genomic_DNA"/>
</dbReference>
<dbReference type="Proteomes" id="UP000092124">
    <property type="component" value="Unassembled WGS sequence"/>
</dbReference>
<evidence type="ECO:0000313" key="2">
    <source>
        <dbReference type="Proteomes" id="UP000092124"/>
    </source>
</evidence>
<sequence length="20" mass="2267">MLPFPGRLFIPNLPNPSRSL</sequence>
<proteinExistence type="predicted"/>
<dbReference type="AlphaFoldDB" id="A0A1A6FVD6"/>
<name>A0A1A6FVD6_NEOLE</name>
<comment type="caution">
    <text evidence="1">The sequence shown here is derived from an EMBL/GenBank/DDBJ whole genome shotgun (WGS) entry which is preliminary data.</text>
</comment>
<protein>
    <submittedName>
        <fullName evidence="1">Uncharacterized protein</fullName>
    </submittedName>
</protein>
<accession>A0A1A6FVD6</accession>
<evidence type="ECO:0000313" key="1">
    <source>
        <dbReference type="EMBL" id="OBS57082.1"/>
    </source>
</evidence>